<dbReference type="Proteomes" id="UP000483261">
    <property type="component" value="Unassembled WGS sequence"/>
</dbReference>
<dbReference type="RefSeq" id="WP_165113105.1">
    <property type="nucleotide sequence ID" value="NZ_JAALAA010000023.1"/>
</dbReference>
<dbReference type="AlphaFoldDB" id="A0A6M1R9W7"/>
<keyword evidence="3" id="KW-1185">Reference proteome</keyword>
<evidence type="ECO:0000313" key="2">
    <source>
        <dbReference type="EMBL" id="NGN95381.1"/>
    </source>
</evidence>
<reference evidence="2 3" key="1">
    <citation type="submission" date="2020-02" db="EMBL/GenBank/DDBJ databases">
        <title>Whole-genome analyses of novel actinobacteria.</title>
        <authorList>
            <person name="Sahin N."/>
        </authorList>
    </citation>
    <scope>NUCLEOTIDE SEQUENCE [LARGE SCALE GENOMIC DNA]</scope>
    <source>
        <strain evidence="2 3">KC13</strain>
    </source>
</reference>
<evidence type="ECO:0000313" key="3">
    <source>
        <dbReference type="Proteomes" id="UP000483261"/>
    </source>
</evidence>
<protein>
    <submittedName>
        <fullName evidence="2">Type II toxin-antitoxin system VapB family antitoxin</fullName>
    </submittedName>
</protein>
<dbReference type="EMBL" id="JAALAA010000023">
    <property type="protein sequence ID" value="NGN95381.1"/>
    <property type="molecule type" value="Genomic_DNA"/>
</dbReference>
<keyword evidence="1" id="KW-1277">Toxin-antitoxin system</keyword>
<gene>
    <name evidence="2" type="ORF">G5C66_21915</name>
</gene>
<name>A0A6M1R9W7_9ACTN</name>
<evidence type="ECO:0000256" key="1">
    <source>
        <dbReference type="ARBA" id="ARBA00022649"/>
    </source>
</evidence>
<comment type="caution">
    <text evidence="2">The sequence shown here is derived from an EMBL/GenBank/DDBJ whole genome shotgun (WGS) entry which is preliminary data.</text>
</comment>
<dbReference type="InterPro" id="IPR011660">
    <property type="entry name" value="VapB-like"/>
</dbReference>
<dbReference type="Pfam" id="PF07704">
    <property type="entry name" value="PSK_trans_fac"/>
    <property type="match status" value="1"/>
</dbReference>
<accession>A0A6M1R9W7</accession>
<organism evidence="2 3">
    <name type="scientific">Nocardioides turkmenicus</name>
    <dbReference type="NCBI Taxonomy" id="2711220"/>
    <lineage>
        <taxon>Bacteria</taxon>
        <taxon>Bacillati</taxon>
        <taxon>Actinomycetota</taxon>
        <taxon>Actinomycetes</taxon>
        <taxon>Propionibacteriales</taxon>
        <taxon>Nocardioidaceae</taxon>
        <taxon>Nocardioides</taxon>
    </lineage>
</organism>
<sequence length="90" mass="9976">MSLNIKSDRVHALAREAARVTGKTQTGAIEEALVTLLQKYGNDPAETERERRIARMLEIGDRWAHRPDIGFSDAVAEIEDLYDPATGLPS</sequence>
<proteinExistence type="predicted"/>